<evidence type="ECO:0000256" key="1">
    <source>
        <dbReference type="SAM" id="MobiDB-lite"/>
    </source>
</evidence>
<evidence type="ECO:0000313" key="2">
    <source>
        <dbReference type="EMBL" id="OZJ04241.1"/>
    </source>
</evidence>
<feature type="compositionally biased region" description="Basic and acidic residues" evidence="1">
    <location>
        <begin position="24"/>
        <end position="39"/>
    </location>
</feature>
<comment type="caution">
    <text evidence="2">The sequence shown here is derived from an EMBL/GenBank/DDBJ whole genome shotgun (WGS) entry which is preliminary data.</text>
</comment>
<dbReference type="Proteomes" id="UP000242875">
    <property type="component" value="Unassembled WGS sequence"/>
</dbReference>
<evidence type="ECO:0000313" key="3">
    <source>
        <dbReference type="Proteomes" id="UP000242875"/>
    </source>
</evidence>
<dbReference type="OrthoDB" id="2444645at2759"/>
<name>A0A261Y0Y3_9FUNG</name>
<gene>
    <name evidence="2" type="ORF">BZG36_04246</name>
</gene>
<feature type="region of interest" description="Disordered" evidence="1">
    <location>
        <begin position="1"/>
        <end position="39"/>
    </location>
</feature>
<proteinExistence type="predicted"/>
<dbReference type="AlphaFoldDB" id="A0A261Y0Y3"/>
<dbReference type="EMBL" id="MVBO01000048">
    <property type="protein sequence ID" value="OZJ04241.1"/>
    <property type="molecule type" value="Genomic_DNA"/>
</dbReference>
<reference evidence="2 3" key="1">
    <citation type="journal article" date="2017" name="Mycologia">
        <title>Bifiguratus adelaidae, gen. et sp. nov., a new member of Mucoromycotina in endophytic and soil-dwelling habitats.</title>
        <authorList>
            <person name="Torres-Cruz T.J."/>
            <person name="Billingsley Tobias T.L."/>
            <person name="Almatruk M."/>
            <person name="Hesse C."/>
            <person name="Kuske C.R."/>
            <person name="Desiro A."/>
            <person name="Benucci G.M."/>
            <person name="Bonito G."/>
            <person name="Stajich J.E."/>
            <person name="Dunlap C."/>
            <person name="Arnold A.E."/>
            <person name="Porras-Alfaro A."/>
        </authorList>
    </citation>
    <scope>NUCLEOTIDE SEQUENCE [LARGE SCALE GENOMIC DNA]</scope>
    <source>
        <strain evidence="2 3">AZ0501</strain>
    </source>
</reference>
<organism evidence="2 3">
    <name type="scientific">Bifiguratus adelaidae</name>
    <dbReference type="NCBI Taxonomy" id="1938954"/>
    <lineage>
        <taxon>Eukaryota</taxon>
        <taxon>Fungi</taxon>
        <taxon>Fungi incertae sedis</taxon>
        <taxon>Mucoromycota</taxon>
        <taxon>Mucoromycotina</taxon>
        <taxon>Endogonomycetes</taxon>
        <taxon>Endogonales</taxon>
        <taxon>Endogonales incertae sedis</taxon>
        <taxon>Bifiguratus</taxon>
    </lineage>
</organism>
<protein>
    <submittedName>
        <fullName evidence="2">Uncharacterized protein</fullName>
    </submittedName>
</protein>
<accession>A0A261Y0Y3</accession>
<keyword evidence="3" id="KW-1185">Reference proteome</keyword>
<sequence length="440" mass="48452">MRRITTIRLQPSDDADVVSTPYSAEHRQKPEEVGETLKPDEVAEVSIQESSGTCSHLLLGDKTQDEGSISAVSDADISALKDGHVTSNAVTASRQEQITVPIVSQADKEETVNTNHDTASSAEKGFGRMFGIYEPIEVANDKHSSPIRRQGILLFTDRDGEIRTADAVLTSDIPTAEEDETYLNITHAALAPKVDVNVEQAADDINVAIRPPSPSAQGLNPSVTFSLTKQSLSTPGNVDVTYHKTSTLAYMKQQTHSFHWGFANILRDAHGVQIAETRRLPYQRPVIISWGVGEAKQDKSEFIHTSFSNYLFRYEFTFQGNTFRWTRDSPFTHDMSLYLVVTMSSPYSSQKSHLKTVATFHSSGLGYLKHIGTLRIYESIYSILALQREDNPQTSDMEGLDPRKTFEAVAIVTCTTLIDLLREVVQKAIKMGAGAGGVVG</sequence>